<dbReference type="Proteomes" id="UP000620124">
    <property type="component" value="Unassembled WGS sequence"/>
</dbReference>
<sequence length="165" mass="17483">MIISRSAHNIAGAVILLLILRVSAEAVTLWRWADGWTTYIEEQVITSDIIEAPSTTIPGFSTPTTFTFTFEENVSGRRSSQSLTDAGAILYQSCGFGADGGGLCVDHKVLHGTKEITLTLSGSVVPFYTLVSSPSAAIPTRIGGGRSGSVAFIVILAVRALLYTM</sequence>
<evidence type="ECO:0000256" key="1">
    <source>
        <dbReference type="SAM" id="SignalP"/>
    </source>
</evidence>
<dbReference type="AlphaFoldDB" id="A0A8H6X703"/>
<protein>
    <submittedName>
        <fullName evidence="2">Uncharacterized protein</fullName>
    </submittedName>
</protein>
<keyword evidence="1" id="KW-0732">Signal</keyword>
<gene>
    <name evidence="2" type="ORF">MVEN_02266000</name>
</gene>
<feature type="signal peptide" evidence="1">
    <location>
        <begin position="1"/>
        <end position="26"/>
    </location>
</feature>
<dbReference type="EMBL" id="JACAZI010000025">
    <property type="protein sequence ID" value="KAF7335149.1"/>
    <property type="molecule type" value="Genomic_DNA"/>
</dbReference>
<evidence type="ECO:0000313" key="2">
    <source>
        <dbReference type="EMBL" id="KAF7335149.1"/>
    </source>
</evidence>
<reference evidence="2" key="1">
    <citation type="submission" date="2020-05" db="EMBL/GenBank/DDBJ databases">
        <title>Mycena genomes resolve the evolution of fungal bioluminescence.</title>
        <authorList>
            <person name="Tsai I.J."/>
        </authorList>
    </citation>
    <scope>NUCLEOTIDE SEQUENCE</scope>
    <source>
        <strain evidence="2">CCC161011</strain>
    </source>
</reference>
<organism evidence="2 3">
    <name type="scientific">Mycena venus</name>
    <dbReference type="NCBI Taxonomy" id="2733690"/>
    <lineage>
        <taxon>Eukaryota</taxon>
        <taxon>Fungi</taxon>
        <taxon>Dikarya</taxon>
        <taxon>Basidiomycota</taxon>
        <taxon>Agaricomycotina</taxon>
        <taxon>Agaricomycetes</taxon>
        <taxon>Agaricomycetidae</taxon>
        <taxon>Agaricales</taxon>
        <taxon>Marasmiineae</taxon>
        <taxon>Mycenaceae</taxon>
        <taxon>Mycena</taxon>
    </lineage>
</organism>
<comment type="caution">
    <text evidence="2">The sequence shown here is derived from an EMBL/GenBank/DDBJ whole genome shotgun (WGS) entry which is preliminary data.</text>
</comment>
<name>A0A8H6X703_9AGAR</name>
<dbReference type="OrthoDB" id="2929351at2759"/>
<evidence type="ECO:0000313" key="3">
    <source>
        <dbReference type="Proteomes" id="UP000620124"/>
    </source>
</evidence>
<feature type="chain" id="PRO_5034247637" evidence="1">
    <location>
        <begin position="27"/>
        <end position="165"/>
    </location>
</feature>
<keyword evidence="3" id="KW-1185">Reference proteome</keyword>
<accession>A0A8H6X703</accession>
<proteinExistence type="predicted"/>